<name>A0A419WEC1_9EURY</name>
<dbReference type="Proteomes" id="UP000283805">
    <property type="component" value="Unassembled WGS sequence"/>
</dbReference>
<organism evidence="2 3">
    <name type="scientific">Halopiger aswanensis</name>
    <dbReference type="NCBI Taxonomy" id="148449"/>
    <lineage>
        <taxon>Archaea</taxon>
        <taxon>Methanobacteriati</taxon>
        <taxon>Methanobacteriota</taxon>
        <taxon>Stenosarchaea group</taxon>
        <taxon>Halobacteria</taxon>
        <taxon>Halobacteriales</taxon>
        <taxon>Natrialbaceae</taxon>
        <taxon>Halopiger</taxon>
    </lineage>
</organism>
<gene>
    <name evidence="2" type="ORF">ATJ93_3461</name>
</gene>
<dbReference type="OrthoDB" id="204873at2157"/>
<proteinExistence type="predicted"/>
<evidence type="ECO:0000313" key="3">
    <source>
        <dbReference type="Proteomes" id="UP000283805"/>
    </source>
</evidence>
<reference evidence="2 3" key="1">
    <citation type="submission" date="2018-09" db="EMBL/GenBank/DDBJ databases">
        <title>Genomic Encyclopedia of Archaeal and Bacterial Type Strains, Phase II (KMG-II): from individual species to whole genera.</title>
        <authorList>
            <person name="Goeker M."/>
        </authorList>
    </citation>
    <scope>NUCLEOTIDE SEQUENCE [LARGE SCALE GENOMIC DNA]</scope>
    <source>
        <strain evidence="2 3">DSM 13151</strain>
    </source>
</reference>
<dbReference type="RefSeq" id="WP_120245818.1">
    <property type="nucleotide sequence ID" value="NZ_RAPO01000003.1"/>
</dbReference>
<keyword evidence="1" id="KW-0472">Membrane</keyword>
<keyword evidence="1" id="KW-1133">Transmembrane helix</keyword>
<keyword evidence="1" id="KW-0812">Transmembrane</keyword>
<dbReference type="EMBL" id="RAPO01000003">
    <property type="protein sequence ID" value="RKD93829.1"/>
    <property type="molecule type" value="Genomic_DNA"/>
</dbReference>
<evidence type="ECO:0000313" key="2">
    <source>
        <dbReference type="EMBL" id="RKD93829.1"/>
    </source>
</evidence>
<protein>
    <submittedName>
        <fullName evidence="2">Uncharacterized protein</fullName>
    </submittedName>
</protein>
<feature type="transmembrane region" description="Helical" evidence="1">
    <location>
        <begin position="48"/>
        <end position="70"/>
    </location>
</feature>
<comment type="caution">
    <text evidence="2">The sequence shown here is derived from an EMBL/GenBank/DDBJ whole genome shotgun (WGS) entry which is preliminary data.</text>
</comment>
<keyword evidence="3" id="KW-1185">Reference proteome</keyword>
<accession>A0A419WEC1</accession>
<sequence length="71" mass="7942">MLGYAVWSVWKQRQLRSRSESSLLRALRPADGHSSDPDAYETQVKNTVFALFLAVILGALPFQIITHALLS</sequence>
<evidence type="ECO:0000256" key="1">
    <source>
        <dbReference type="SAM" id="Phobius"/>
    </source>
</evidence>
<dbReference type="AlphaFoldDB" id="A0A419WEC1"/>